<evidence type="ECO:0008006" key="3">
    <source>
        <dbReference type="Google" id="ProtNLM"/>
    </source>
</evidence>
<proteinExistence type="predicted"/>
<dbReference type="Pfam" id="PF08843">
    <property type="entry name" value="AbiEii"/>
    <property type="match status" value="1"/>
</dbReference>
<dbReference type="AlphaFoldDB" id="A0A291GIF0"/>
<organism evidence="1 2">
    <name type="scientific">Brachybacterium vulturis</name>
    <dbReference type="NCBI Taxonomy" id="2017484"/>
    <lineage>
        <taxon>Bacteria</taxon>
        <taxon>Bacillati</taxon>
        <taxon>Actinomycetota</taxon>
        <taxon>Actinomycetes</taxon>
        <taxon>Micrococcales</taxon>
        <taxon>Dermabacteraceae</taxon>
        <taxon>Brachybacterium</taxon>
    </lineage>
</organism>
<keyword evidence="2" id="KW-1185">Reference proteome</keyword>
<dbReference type="Proteomes" id="UP000218165">
    <property type="component" value="Chromosome"/>
</dbReference>
<name>A0A291GIF0_9MICO</name>
<sequence>MAYPTSRALASAIQQRARDGAGQTALNEFFAQRLISRLAISFPDQWALKGGQAMVARLPDVARTTRDIDGALVSTSRETAIAELDHAAKSAPADSDFLEFELVKSKPGYVDDLASLSFRVRFGGKVHGNVRLDVQVVHDRHVLGELVPLGRRVDPPKQNGWPDRVRVLPVPDHMAEKLVALYSVHAGRPSSRERDIVDLALLARYAPPPSGPLAPALRRALNRPMPPSVTVALPPRFVAPERFRRAFERESHGLSWETSMREIGAISAPALEMHSSARLRAEDASDS</sequence>
<gene>
    <name evidence="1" type="ORF">CFK38_00215</name>
</gene>
<dbReference type="InterPro" id="IPR014942">
    <property type="entry name" value="AbiEii"/>
</dbReference>
<dbReference type="OrthoDB" id="4084402at2"/>
<dbReference type="KEGG" id="brz:CFK38_00215"/>
<evidence type="ECO:0000313" key="1">
    <source>
        <dbReference type="EMBL" id="ATG50119.1"/>
    </source>
</evidence>
<accession>A0A291GIF0</accession>
<dbReference type="EMBL" id="CP023563">
    <property type="protein sequence ID" value="ATG50119.1"/>
    <property type="molecule type" value="Genomic_DNA"/>
</dbReference>
<reference evidence="2" key="1">
    <citation type="submission" date="2017-09" db="EMBL/GenBank/DDBJ databases">
        <title>Brachybacterium sp. VM2412.</title>
        <authorList>
            <person name="Tak E.J."/>
            <person name="Bae J.-W."/>
        </authorList>
    </citation>
    <scope>NUCLEOTIDE SEQUENCE [LARGE SCALE GENOMIC DNA]</scope>
    <source>
        <strain evidence="2">VM2412</strain>
    </source>
</reference>
<dbReference type="RefSeq" id="WP_096801259.1">
    <property type="nucleotide sequence ID" value="NZ_CP023563.1"/>
</dbReference>
<protein>
    <recommendedName>
        <fullName evidence="3">Nucleotidyl transferase AbiEii/AbiGii toxin family protein</fullName>
    </recommendedName>
</protein>
<evidence type="ECO:0000313" key="2">
    <source>
        <dbReference type="Proteomes" id="UP000218165"/>
    </source>
</evidence>